<dbReference type="GO" id="GO:1904680">
    <property type="term" value="F:peptide transmembrane transporter activity"/>
    <property type="evidence" value="ECO:0007669"/>
    <property type="project" value="TreeGrafter"/>
</dbReference>
<gene>
    <name evidence="4" type="ORF">K3T81_05345</name>
</gene>
<evidence type="ECO:0000259" key="2">
    <source>
        <dbReference type="Pfam" id="PF00496"/>
    </source>
</evidence>
<accession>A0AAW5B576</accession>
<dbReference type="AlphaFoldDB" id="A0AAW5B576"/>
<dbReference type="GO" id="GO:0003677">
    <property type="term" value="F:DNA binding"/>
    <property type="evidence" value="ECO:0007669"/>
    <property type="project" value="UniProtKB-KW"/>
</dbReference>
<dbReference type="GO" id="GO:0015833">
    <property type="term" value="P:peptide transport"/>
    <property type="evidence" value="ECO:0007669"/>
    <property type="project" value="TreeGrafter"/>
</dbReference>
<evidence type="ECO:0000259" key="3">
    <source>
        <dbReference type="Pfam" id="PF12793"/>
    </source>
</evidence>
<evidence type="ECO:0000313" key="4">
    <source>
        <dbReference type="EMBL" id="MCG3418572.1"/>
    </source>
</evidence>
<dbReference type="Gene3D" id="3.10.105.10">
    <property type="entry name" value="Dipeptide-binding Protein, Domain 3"/>
    <property type="match status" value="1"/>
</dbReference>
<protein>
    <submittedName>
        <fullName evidence="4">SgrR family transcriptional regulator</fullName>
    </submittedName>
</protein>
<keyword evidence="1" id="KW-0238">DNA-binding</keyword>
<name>A0AAW5B576_9BACI</name>
<keyword evidence="5" id="KW-1185">Reference proteome</keyword>
<dbReference type="EMBL" id="JAIFZM010000003">
    <property type="protein sequence ID" value="MCG3418572.1"/>
    <property type="molecule type" value="Genomic_DNA"/>
</dbReference>
<dbReference type="SUPFAM" id="SSF53850">
    <property type="entry name" value="Periplasmic binding protein-like II"/>
    <property type="match status" value="1"/>
</dbReference>
<dbReference type="RefSeq" id="WP_238018712.1">
    <property type="nucleotide sequence ID" value="NZ_JAIFZM010000003.1"/>
</dbReference>
<dbReference type="Proteomes" id="UP001199631">
    <property type="component" value="Unassembled WGS sequence"/>
</dbReference>
<reference evidence="4 5" key="1">
    <citation type="journal article" date="2022" name="Evol. Bioinform. Online">
        <title>Draft Genome Sequence of Oceanobacillus jordanicus Strain GSFE11, a Halotolerant Plant Growth-Promoting Bacterial Endophyte Isolated From the Jordan Valley.</title>
        <authorList>
            <person name="Alhindi T."/>
            <person name="Albdaiwi R."/>
        </authorList>
    </citation>
    <scope>NUCLEOTIDE SEQUENCE [LARGE SCALE GENOMIC DNA]</scope>
    <source>
        <strain evidence="4 5">GSFE11</strain>
    </source>
</reference>
<feature type="domain" description="Solute-binding protein family 5" evidence="2">
    <location>
        <begin position="175"/>
        <end position="508"/>
    </location>
</feature>
<comment type="caution">
    <text evidence="4">The sequence shown here is derived from an EMBL/GenBank/DDBJ whole genome shotgun (WGS) entry which is preliminary data.</text>
</comment>
<dbReference type="Pfam" id="PF12793">
    <property type="entry name" value="SgrR_N"/>
    <property type="match status" value="1"/>
</dbReference>
<sequence>MKLLEHYEVINHSLNETEEEVSITVNEIANLLSCSHRNAKIIIQNLQEQKWIKWKSGIGRGNYSTLKLLKNFELLVVELAKETITPHSIDQAITLLNKYQVKDSLQREFIDWIFHSYLSEYKDQSSNMHSRLHFPSYRPLPILDPAFVCRRSENHVMRHVFSQLVQFNQDTGDFLPHLAHFWEHNQDNTKWIFYLQKGVHFHHGKKMTADDVCYSFWRHKQPTSAYSWMVQDLLYKVSAIQPYIVEFQLKKPCPFFLHMAASLGGSILPNDRSSRKRFPLGTGPYRISENTDEKLTLHVFNDYFLRRPFLEEIKIYFFPKLYDNATVIDSVPNSYDMNFYHYPYKGRELHDLERYTALDRGSKLLTFNRKNGILANDLLLRKAIVHLLSPEKMIRELGGTRHKKASHLLEQFEHGDLSRSKRRGREALAKSDYKGEPLVLASYTGAGNEADGQWIKEELLKEGINVSLTFHTYEHLHSLPLEEETDLLLGEQLSYESDLYTYLAAFKGDHNLLTRHLSEADKKILEMLGENELDTLSLCMKVEENSMQHNGHIHLYRIIQSAFYPSYVKGIHFNALGWIDFTKLWYKVKR</sequence>
<dbReference type="Gene3D" id="3.40.190.10">
    <property type="entry name" value="Periplasmic binding protein-like II"/>
    <property type="match status" value="1"/>
</dbReference>
<organism evidence="4 5">
    <name type="scientific">Oceanobacillus jordanicus</name>
    <dbReference type="NCBI Taxonomy" id="2867266"/>
    <lineage>
        <taxon>Bacteria</taxon>
        <taxon>Bacillati</taxon>
        <taxon>Bacillota</taxon>
        <taxon>Bacilli</taxon>
        <taxon>Bacillales</taxon>
        <taxon>Bacillaceae</taxon>
        <taxon>Oceanobacillus</taxon>
    </lineage>
</organism>
<feature type="domain" description="Transcriptional regulator SgrR N-terminal HTH" evidence="3">
    <location>
        <begin position="3"/>
        <end position="106"/>
    </location>
</feature>
<proteinExistence type="predicted"/>
<evidence type="ECO:0000256" key="1">
    <source>
        <dbReference type="ARBA" id="ARBA00023125"/>
    </source>
</evidence>
<dbReference type="PANTHER" id="PTHR30290:SF72">
    <property type="entry name" value="HTH-TYPE TRANSCRIPTIONAL REGULATOR SGRR"/>
    <property type="match status" value="1"/>
</dbReference>
<dbReference type="Pfam" id="PF00496">
    <property type="entry name" value="SBP_bac_5"/>
    <property type="match status" value="1"/>
</dbReference>
<dbReference type="PANTHER" id="PTHR30290">
    <property type="entry name" value="PERIPLASMIC BINDING COMPONENT OF ABC TRANSPORTER"/>
    <property type="match status" value="1"/>
</dbReference>
<evidence type="ECO:0000313" key="5">
    <source>
        <dbReference type="Proteomes" id="UP001199631"/>
    </source>
</evidence>
<dbReference type="InterPro" id="IPR025370">
    <property type="entry name" value="SgrR_HTH_N"/>
</dbReference>
<dbReference type="InterPro" id="IPR000914">
    <property type="entry name" value="SBP_5_dom"/>
</dbReference>
<dbReference type="InterPro" id="IPR039424">
    <property type="entry name" value="SBP_5"/>
</dbReference>